<feature type="compositionally biased region" description="Acidic residues" evidence="1">
    <location>
        <begin position="193"/>
        <end position="208"/>
    </location>
</feature>
<evidence type="ECO:0000313" key="2">
    <source>
        <dbReference type="EMBL" id="GLB42903.1"/>
    </source>
</evidence>
<evidence type="ECO:0000313" key="3">
    <source>
        <dbReference type="Proteomes" id="UP001063166"/>
    </source>
</evidence>
<dbReference type="OrthoDB" id="3892913at2759"/>
<dbReference type="Proteomes" id="UP001063166">
    <property type="component" value="Unassembled WGS sequence"/>
</dbReference>
<protein>
    <submittedName>
        <fullName evidence="2">Uncharacterized protein</fullName>
    </submittedName>
</protein>
<feature type="compositionally biased region" description="Low complexity" evidence="1">
    <location>
        <begin position="247"/>
        <end position="258"/>
    </location>
</feature>
<organism evidence="2 3">
    <name type="scientific">Lyophyllum shimeji</name>
    <name type="common">Hon-shimeji</name>
    <name type="synonym">Tricholoma shimeji</name>
    <dbReference type="NCBI Taxonomy" id="47721"/>
    <lineage>
        <taxon>Eukaryota</taxon>
        <taxon>Fungi</taxon>
        <taxon>Dikarya</taxon>
        <taxon>Basidiomycota</taxon>
        <taxon>Agaricomycotina</taxon>
        <taxon>Agaricomycetes</taxon>
        <taxon>Agaricomycetidae</taxon>
        <taxon>Agaricales</taxon>
        <taxon>Tricholomatineae</taxon>
        <taxon>Lyophyllaceae</taxon>
        <taxon>Lyophyllum</taxon>
    </lineage>
</organism>
<feature type="region of interest" description="Disordered" evidence="1">
    <location>
        <begin position="88"/>
        <end position="262"/>
    </location>
</feature>
<feature type="compositionally biased region" description="Polar residues" evidence="1">
    <location>
        <begin position="106"/>
        <end position="126"/>
    </location>
</feature>
<keyword evidence="3" id="KW-1185">Reference proteome</keyword>
<feature type="region of interest" description="Disordered" evidence="1">
    <location>
        <begin position="275"/>
        <end position="297"/>
    </location>
</feature>
<evidence type="ECO:0000256" key="1">
    <source>
        <dbReference type="SAM" id="MobiDB-lite"/>
    </source>
</evidence>
<reference evidence="2" key="1">
    <citation type="submission" date="2022-07" db="EMBL/GenBank/DDBJ databases">
        <title>The genome of Lyophyllum shimeji provides insight into the initial evolution of ectomycorrhizal fungal genome.</title>
        <authorList>
            <person name="Kobayashi Y."/>
            <person name="Shibata T."/>
            <person name="Hirakawa H."/>
            <person name="Shigenobu S."/>
            <person name="Nishiyama T."/>
            <person name="Yamada A."/>
            <person name="Hasebe M."/>
            <person name="Kawaguchi M."/>
        </authorList>
    </citation>
    <scope>NUCLEOTIDE SEQUENCE</scope>
    <source>
        <strain evidence="2">AT787</strain>
    </source>
</reference>
<name>A0A9P3PWJ6_LYOSH</name>
<dbReference type="EMBL" id="BRPK01000012">
    <property type="protein sequence ID" value="GLB42903.1"/>
    <property type="molecule type" value="Genomic_DNA"/>
</dbReference>
<sequence>MPNIPWASLKAETLRALCRDLGFTKYTTRDVMIDHLKRVEDQGLEKALARETSAGTPKKATRAVTASPAVATPSTAKRRLGTVVSDYNTRRKRVRISDPGPRPSRRTTLSARATPAQTTGRAATTTKRPRGRPPKKTTAITTTARTPRKRARTENGGASAPASARKEVFDGVVLPATRSGASKGKGKATEEEKMGEEDAEGEVEEDYDEGRTSRVESSLAGSDKENEYILGSDEANPRNTGQPVENGAAAAGTSTSGTIPESTVQIVTVVQVAGEDVEPEPEPGADADEDAEGEVVGESDDTAVMVTQGDGPTRHFPVLQEMHLESDLTPEDVSNIEQILRSVAADGLSGVPVRQEGE</sequence>
<feature type="compositionally biased region" description="Low complexity" evidence="1">
    <location>
        <begin position="136"/>
        <end position="145"/>
    </location>
</feature>
<gene>
    <name evidence="2" type="ORF">LshimejAT787_1203520</name>
</gene>
<comment type="caution">
    <text evidence="2">The sequence shown here is derived from an EMBL/GenBank/DDBJ whole genome shotgun (WGS) entry which is preliminary data.</text>
</comment>
<dbReference type="AlphaFoldDB" id="A0A9P3PWJ6"/>
<accession>A0A9P3PWJ6</accession>
<proteinExistence type="predicted"/>